<dbReference type="PROSITE" id="PS50853">
    <property type="entry name" value="FN3"/>
    <property type="match status" value="1"/>
</dbReference>
<dbReference type="InterPro" id="IPR050695">
    <property type="entry name" value="N-acetylmuramoyl_amidase_3"/>
</dbReference>
<feature type="compositionally biased region" description="Pro residues" evidence="4">
    <location>
        <begin position="895"/>
        <end position="908"/>
    </location>
</feature>
<accession>A0A3A8QXD4</accession>
<dbReference type="Gene3D" id="3.40.630.40">
    <property type="entry name" value="Zn-dependent exopeptidases"/>
    <property type="match status" value="1"/>
</dbReference>
<dbReference type="CDD" id="cd02696">
    <property type="entry name" value="MurNAc-LAA"/>
    <property type="match status" value="1"/>
</dbReference>
<dbReference type="InterPro" id="IPR013783">
    <property type="entry name" value="Ig-like_fold"/>
</dbReference>
<dbReference type="Pfam" id="PF25275">
    <property type="entry name" value="Golvesin_C"/>
    <property type="match status" value="1"/>
</dbReference>
<organism evidence="7 8">
    <name type="scientific">Corallococcus aberystwythensis</name>
    <dbReference type="NCBI Taxonomy" id="2316722"/>
    <lineage>
        <taxon>Bacteria</taxon>
        <taxon>Pseudomonadati</taxon>
        <taxon>Myxococcota</taxon>
        <taxon>Myxococcia</taxon>
        <taxon>Myxococcales</taxon>
        <taxon>Cystobacterineae</taxon>
        <taxon>Myxococcaceae</taxon>
        <taxon>Corallococcus</taxon>
    </lineage>
</organism>
<dbReference type="GO" id="GO:0009253">
    <property type="term" value="P:peptidoglycan catabolic process"/>
    <property type="evidence" value="ECO:0007669"/>
    <property type="project" value="InterPro"/>
</dbReference>
<dbReference type="PANTHER" id="PTHR30404:SF0">
    <property type="entry name" value="N-ACETYLMURAMOYL-L-ALANINE AMIDASE AMIC"/>
    <property type="match status" value="1"/>
</dbReference>
<comment type="catalytic activity">
    <reaction evidence="1">
        <text>Hydrolyzes the link between N-acetylmuramoyl residues and L-amino acid residues in certain cell-wall glycopeptides.</text>
        <dbReference type="EC" id="3.5.1.28"/>
    </reaction>
</comment>
<dbReference type="PANTHER" id="PTHR30404">
    <property type="entry name" value="N-ACETYLMURAMOYL-L-ALANINE AMIDASE"/>
    <property type="match status" value="1"/>
</dbReference>
<feature type="region of interest" description="Disordered" evidence="4">
    <location>
        <begin position="889"/>
        <end position="912"/>
    </location>
</feature>
<evidence type="ECO:0000256" key="2">
    <source>
        <dbReference type="ARBA" id="ARBA00011901"/>
    </source>
</evidence>
<dbReference type="OrthoDB" id="719733at2"/>
<evidence type="ECO:0000256" key="1">
    <source>
        <dbReference type="ARBA" id="ARBA00001561"/>
    </source>
</evidence>
<evidence type="ECO:0000256" key="3">
    <source>
        <dbReference type="ARBA" id="ARBA00022801"/>
    </source>
</evidence>
<evidence type="ECO:0000313" key="7">
    <source>
        <dbReference type="EMBL" id="RKH73227.1"/>
    </source>
</evidence>
<protein>
    <recommendedName>
        <fullName evidence="2">N-acetylmuramoyl-L-alanine amidase</fullName>
        <ecNumber evidence="2">3.5.1.28</ecNumber>
    </recommendedName>
</protein>
<keyword evidence="5" id="KW-0732">Signal</keyword>
<feature type="signal peptide" evidence="5">
    <location>
        <begin position="1"/>
        <end position="25"/>
    </location>
</feature>
<name>A0A3A8QXD4_9BACT</name>
<dbReference type="RefSeq" id="WP_120554040.1">
    <property type="nucleotide sequence ID" value="NZ_RAWK01000016.1"/>
</dbReference>
<dbReference type="InterPro" id="IPR036116">
    <property type="entry name" value="FN3_sf"/>
</dbReference>
<dbReference type="SMART" id="SM00060">
    <property type="entry name" value="FN3"/>
    <property type="match status" value="1"/>
</dbReference>
<dbReference type="Gene3D" id="2.60.40.10">
    <property type="entry name" value="Immunoglobulins"/>
    <property type="match status" value="1"/>
</dbReference>
<dbReference type="SUPFAM" id="SSF53187">
    <property type="entry name" value="Zn-dependent exopeptidases"/>
    <property type="match status" value="1"/>
</dbReference>
<feature type="domain" description="Fibronectin type-III" evidence="6">
    <location>
        <begin position="523"/>
        <end position="620"/>
    </location>
</feature>
<dbReference type="SMART" id="SM00646">
    <property type="entry name" value="Ami_3"/>
    <property type="match status" value="1"/>
</dbReference>
<dbReference type="InterPro" id="IPR003961">
    <property type="entry name" value="FN3_dom"/>
</dbReference>
<dbReference type="Proteomes" id="UP000267003">
    <property type="component" value="Unassembled WGS sequence"/>
</dbReference>
<keyword evidence="3" id="KW-0378">Hydrolase</keyword>
<proteinExistence type="predicted"/>
<evidence type="ECO:0000259" key="6">
    <source>
        <dbReference type="PROSITE" id="PS50853"/>
    </source>
</evidence>
<dbReference type="AlphaFoldDB" id="A0A3A8QXD4"/>
<evidence type="ECO:0000256" key="5">
    <source>
        <dbReference type="SAM" id="SignalP"/>
    </source>
</evidence>
<dbReference type="SUPFAM" id="SSF49265">
    <property type="entry name" value="Fibronectin type III"/>
    <property type="match status" value="1"/>
</dbReference>
<evidence type="ECO:0000256" key="4">
    <source>
        <dbReference type="SAM" id="MobiDB-lite"/>
    </source>
</evidence>
<keyword evidence="8" id="KW-1185">Reference proteome</keyword>
<dbReference type="EMBL" id="RAWK01000016">
    <property type="protein sequence ID" value="RKH73227.1"/>
    <property type="molecule type" value="Genomic_DNA"/>
</dbReference>
<feature type="chain" id="PRO_5017478607" description="N-acetylmuramoyl-L-alanine amidase" evidence="5">
    <location>
        <begin position="26"/>
        <end position="959"/>
    </location>
</feature>
<evidence type="ECO:0000313" key="8">
    <source>
        <dbReference type="Proteomes" id="UP000267003"/>
    </source>
</evidence>
<sequence length="959" mass="100911">MRTFLPSWSRTLALTLLCTSVLAQAQDTPEAFEGDDLGLEPPGVHYLPAPAPRAHEQRRLSPDAPAVVRREVRAAKSNVKAAGVPQTRRGEGALSGKVIYLSPGHGFYRDNGLKRWATQRPNSWGVVEDFISAEVVSQELQPMLMAAGATVVSVRETDLNPLLATVDNGGTGYAEGGETARFHASEQKGWAPPPVPMGNNVEPFTLGTTRTLDTAATSTAKVTWTPDVPADAAYNVYVSYGSDPTRATDAHYVVKHAGGESHFRVNQQRHGGTWVLLGRFYFKAGQHPESGAVVLENDSAAGTGATLSVDAVRLGGGRGLMGDAAQGPLLRPRFEESGRYHVQYSGAPFSVYAPSGANALSNERNADVTSRPRFAAWLHEEGEDAVYVAWHTNAGTSGTIRGTEAYVYGPNPVDGTLNFTGVAGSDVLGRALLSQLETDLKREVDPAWRVRGLRSANLGEVNPTHNPETPAVLLEMAYHDNTADAGTLKEARFRHVAARAIVQGLIKYFATRDAVAVHLPPEAPGAVAARNATPGAVEVRWTAPPQVASEEGRDAPTSYRLYQSADGFGWDEGSEVLGTAATVTLSPGTLRYFRVAAVNAGGESFPSATVGVRVGNTAPVLLVNTYERLDATVACGEELETPYDLEAPLRVYLEAMNDGSYLRQHGAAFAPSAVAFDSVTGNAVAEGLVSPTDYRLVEWSTGRGGMAGAGLTRTEQDFLREFVTGGGHLMLSGSRTVFTLSQGSAADKAFLADILQTSFSAGSALGRVEGFDGGILRDLPATPLDDGTLGAYPVGVTDILLPTTPGTDVLRYPNTGLGAAVLSGTAPAGQVLVLGFPFEGLASNRERSRLVGEFLVRSGLLAQAPALPAADVTPAVSPRPLSSCVAVREVDPHPPVKPPPPPPPPEPTVVPVLPDDYSPKGDSGCGCGAGAGTASGLWLLAGVIVQLRRARSKAAHAKR</sequence>
<dbReference type="EC" id="3.5.1.28" evidence="2"/>
<dbReference type="GO" id="GO:0030288">
    <property type="term" value="C:outer membrane-bounded periplasmic space"/>
    <property type="evidence" value="ECO:0007669"/>
    <property type="project" value="TreeGrafter"/>
</dbReference>
<gene>
    <name evidence="7" type="ORF">D7W81_04360</name>
</gene>
<dbReference type="GO" id="GO:0008745">
    <property type="term" value="F:N-acetylmuramoyl-L-alanine amidase activity"/>
    <property type="evidence" value="ECO:0007669"/>
    <property type="project" value="UniProtKB-EC"/>
</dbReference>
<dbReference type="Pfam" id="PF01520">
    <property type="entry name" value="Amidase_3"/>
    <property type="match status" value="1"/>
</dbReference>
<reference evidence="8" key="1">
    <citation type="submission" date="2018-09" db="EMBL/GenBank/DDBJ databases">
        <authorList>
            <person name="Livingstone P.G."/>
            <person name="Whitworth D.E."/>
        </authorList>
    </citation>
    <scope>NUCLEOTIDE SEQUENCE [LARGE SCALE GENOMIC DNA]</scope>
    <source>
        <strain evidence="8">AB050A</strain>
    </source>
</reference>
<comment type="caution">
    <text evidence="7">The sequence shown here is derived from an EMBL/GenBank/DDBJ whole genome shotgun (WGS) entry which is preliminary data.</text>
</comment>
<dbReference type="CDD" id="cd00063">
    <property type="entry name" value="FN3"/>
    <property type="match status" value="1"/>
</dbReference>
<dbReference type="InterPro" id="IPR002508">
    <property type="entry name" value="MurNAc-LAA_cat"/>
</dbReference>
<dbReference type="InterPro" id="IPR033803">
    <property type="entry name" value="CBD-like_Golvesin-Xly"/>
</dbReference>